<evidence type="ECO:0000313" key="4">
    <source>
        <dbReference type="Proteomes" id="UP000599688"/>
    </source>
</evidence>
<dbReference type="PANTHER" id="PTHR36919">
    <property type="entry name" value="BLR1215 PROTEIN"/>
    <property type="match status" value="1"/>
</dbReference>
<protein>
    <recommendedName>
        <fullName evidence="2">DUF2147 domain-containing protein</fullName>
    </recommendedName>
</protein>
<gene>
    <name evidence="3" type="ORF">GCM10010831_20950</name>
</gene>
<dbReference type="Pfam" id="PF09917">
    <property type="entry name" value="DUF2147"/>
    <property type="match status" value="1"/>
</dbReference>
<dbReference type="InterPro" id="IPR019223">
    <property type="entry name" value="DUF2147"/>
</dbReference>
<feature type="signal peptide" evidence="1">
    <location>
        <begin position="1"/>
        <end position="20"/>
    </location>
</feature>
<dbReference type="Gene3D" id="2.40.128.520">
    <property type="match status" value="1"/>
</dbReference>
<evidence type="ECO:0000256" key="1">
    <source>
        <dbReference type="SAM" id="SignalP"/>
    </source>
</evidence>
<dbReference type="AlphaFoldDB" id="A0A917A104"/>
<dbReference type="PANTHER" id="PTHR36919:SF3">
    <property type="entry name" value="BLL5882 PROTEIN"/>
    <property type="match status" value="1"/>
</dbReference>
<keyword evidence="1" id="KW-0732">Signal</keyword>
<proteinExistence type="predicted"/>
<keyword evidence="4" id="KW-1185">Reference proteome</keyword>
<evidence type="ECO:0000313" key="3">
    <source>
        <dbReference type="EMBL" id="GGE19634.1"/>
    </source>
</evidence>
<accession>A0A917A104</accession>
<dbReference type="Proteomes" id="UP000599688">
    <property type="component" value="Unassembled WGS sequence"/>
</dbReference>
<evidence type="ECO:0000259" key="2">
    <source>
        <dbReference type="Pfam" id="PF09917"/>
    </source>
</evidence>
<sequence length="141" mass="16136">MKILLLFVGLLLSSISISQSIEDKWITIDVDSGKEKSVVEIYKQDGQYYGKIVRFLEDGVANDAVCKHCKGKMKDKQLMGFNVLKSFKKDGNELINGTVTDPENDKTYDAKLWIDKENPDILNLRAYVSIIFKTIQWKRAK</sequence>
<feature type="chain" id="PRO_5036743301" description="DUF2147 domain-containing protein" evidence="1">
    <location>
        <begin position="21"/>
        <end position="141"/>
    </location>
</feature>
<comment type="caution">
    <text evidence="3">The sequence shown here is derived from an EMBL/GenBank/DDBJ whole genome shotgun (WGS) entry which is preliminary data.</text>
</comment>
<name>A0A917A104_9FLAO</name>
<reference evidence="3 4" key="1">
    <citation type="journal article" date="2014" name="Int. J. Syst. Evol. Microbiol.">
        <title>Complete genome sequence of Corynebacterium casei LMG S-19264T (=DSM 44701T), isolated from a smear-ripened cheese.</title>
        <authorList>
            <consortium name="US DOE Joint Genome Institute (JGI-PGF)"/>
            <person name="Walter F."/>
            <person name="Albersmeier A."/>
            <person name="Kalinowski J."/>
            <person name="Ruckert C."/>
        </authorList>
    </citation>
    <scope>NUCLEOTIDE SEQUENCE [LARGE SCALE GENOMIC DNA]</scope>
    <source>
        <strain evidence="3 4">CGMCC 1.12925</strain>
    </source>
</reference>
<organism evidence="3 4">
    <name type="scientific">Psychroflexus salis</name>
    <dbReference type="NCBI Taxonomy" id="1526574"/>
    <lineage>
        <taxon>Bacteria</taxon>
        <taxon>Pseudomonadati</taxon>
        <taxon>Bacteroidota</taxon>
        <taxon>Flavobacteriia</taxon>
        <taxon>Flavobacteriales</taxon>
        <taxon>Flavobacteriaceae</taxon>
        <taxon>Psychroflexus</taxon>
    </lineage>
</organism>
<dbReference type="EMBL" id="BMGL01000012">
    <property type="protein sequence ID" value="GGE19634.1"/>
    <property type="molecule type" value="Genomic_DNA"/>
</dbReference>
<dbReference type="RefSeq" id="WP_188406809.1">
    <property type="nucleotide sequence ID" value="NZ_BMGL01000012.1"/>
</dbReference>
<feature type="domain" description="DUF2147" evidence="2">
    <location>
        <begin position="24"/>
        <end position="139"/>
    </location>
</feature>